<feature type="region of interest" description="Disordered" evidence="1">
    <location>
        <begin position="1"/>
        <end position="22"/>
    </location>
</feature>
<evidence type="ECO:0000313" key="2">
    <source>
        <dbReference type="EMBL" id="KAL3690533.1"/>
    </source>
</evidence>
<comment type="caution">
    <text evidence="2">The sequence shown here is derived from an EMBL/GenBank/DDBJ whole genome shotgun (WGS) entry which is preliminary data.</text>
</comment>
<organism evidence="2 3">
    <name type="scientific">Riccia sorocarpa</name>
    <dbReference type="NCBI Taxonomy" id="122646"/>
    <lineage>
        <taxon>Eukaryota</taxon>
        <taxon>Viridiplantae</taxon>
        <taxon>Streptophyta</taxon>
        <taxon>Embryophyta</taxon>
        <taxon>Marchantiophyta</taxon>
        <taxon>Marchantiopsida</taxon>
        <taxon>Marchantiidae</taxon>
        <taxon>Marchantiales</taxon>
        <taxon>Ricciaceae</taxon>
        <taxon>Riccia</taxon>
    </lineage>
</organism>
<accession>A0ABD3HGL1</accession>
<dbReference type="Proteomes" id="UP001633002">
    <property type="component" value="Unassembled WGS sequence"/>
</dbReference>
<proteinExistence type="predicted"/>
<gene>
    <name evidence="2" type="ORF">R1sor_016842</name>
</gene>
<name>A0ABD3HGL1_9MARC</name>
<dbReference type="EMBL" id="JBJQOH010000004">
    <property type="protein sequence ID" value="KAL3690533.1"/>
    <property type="molecule type" value="Genomic_DNA"/>
</dbReference>
<keyword evidence="3" id="KW-1185">Reference proteome</keyword>
<dbReference type="AlphaFoldDB" id="A0ABD3HGL1"/>
<evidence type="ECO:0000313" key="3">
    <source>
        <dbReference type="Proteomes" id="UP001633002"/>
    </source>
</evidence>
<sequence>MNQPSPRTNESSLTSAMESPISQQTGKSIVVTLVTSIDQKNNFHRRLEAERKNNGASGFSRFVFSLYTRAFNLGCSRILDLQCWLVAGREMAPRNSNDCAWVGGEQVGGEQGHWLLEHSVKITSVELRTKFPVFFFAVQKMCEHTEDNLVTFDDLETLFGLSGLALTELTPRRQRYQLYRAVACFFG</sequence>
<reference evidence="2 3" key="1">
    <citation type="submission" date="2024-09" db="EMBL/GenBank/DDBJ databases">
        <title>Chromosome-scale assembly of Riccia sorocarpa.</title>
        <authorList>
            <person name="Paukszto L."/>
        </authorList>
    </citation>
    <scope>NUCLEOTIDE SEQUENCE [LARGE SCALE GENOMIC DNA]</scope>
    <source>
        <strain evidence="2">LP-2024</strain>
        <tissue evidence="2">Aerial parts of the thallus</tissue>
    </source>
</reference>
<protein>
    <submittedName>
        <fullName evidence="2">Uncharacterized protein</fullName>
    </submittedName>
</protein>
<evidence type="ECO:0000256" key="1">
    <source>
        <dbReference type="SAM" id="MobiDB-lite"/>
    </source>
</evidence>